<dbReference type="PIRSF" id="PIRSF000858">
    <property type="entry name" value="SCOT-t"/>
    <property type="match status" value="1"/>
</dbReference>
<evidence type="ECO:0000256" key="1">
    <source>
        <dbReference type="ARBA" id="ARBA00007154"/>
    </source>
</evidence>
<comment type="similarity">
    <text evidence="1 3">Belongs to the 3-oxoacid CoA-transferase family.</text>
</comment>
<dbReference type="EMBL" id="BROH01000016">
    <property type="protein sequence ID" value="GKY90002.1"/>
    <property type="molecule type" value="Genomic_DNA"/>
</dbReference>
<comment type="caution">
    <text evidence="4">The sequence shown here is derived from an EMBL/GenBank/DDBJ whole genome shotgun (WGS) entry which is preliminary data.</text>
</comment>
<dbReference type="Proteomes" id="UP001144205">
    <property type="component" value="Unassembled WGS sequence"/>
</dbReference>
<dbReference type="SUPFAM" id="SSF100950">
    <property type="entry name" value="NagB/RpiA/CoA transferase-like"/>
    <property type="match status" value="2"/>
</dbReference>
<evidence type="ECO:0000256" key="2">
    <source>
        <dbReference type="ARBA" id="ARBA00022679"/>
    </source>
</evidence>
<dbReference type="PANTHER" id="PTHR43293">
    <property type="entry name" value="ACETATE COA-TRANSFERASE YDIF"/>
    <property type="match status" value="1"/>
</dbReference>
<dbReference type="EC" id="2.8.3.8" evidence="3"/>
<sequence length="526" mass="56456">MSKVRTASEAVRAIRDGDIVAVNSSSGLCCPDAVLAALGARFEQERAPRNITTIHPIAAGDMFGTLGVDHIAKPGLLARIIGGSYPSGPTNAEPPLIWQMVTANQLKAYNVPSGIVFDMLREAASKRPGVLTKVGMQTFVDPDLDGCAMNDAARAEPIVRKLDFEGEEWLYFKALAPNVAIIRGTTADERGNLSFEHEGAYLGAMEMALAARNNGGIVIAQAKRVGQNGSIRPHDVRVPGILVDIVVEAPDQLQTTQTEYDPAISGELIRPISSFSIPEFGVGKVIARRVAQELRDGWAVNIGFGISANVPRILVEEGLHGAVTWMIEQGAVGGVPLLGFQFGCSANAEAFVASPHQFCYFQAGAFDASLLSFLEIGKDGSVNVSRLASVPHRTAGAGGFVDITTRARKIVFSGNFNAGAKMHVEDGRMVIEREGKVAKFVDEVDHVSFSGTRATAQGQDVSYVTERCVVRLIGGRLVVTEIAPGLDIRRDVLDQAATELAVADDLRLMDERLFRPEPMQLRLAER</sequence>
<evidence type="ECO:0000313" key="5">
    <source>
        <dbReference type="Proteomes" id="UP001144205"/>
    </source>
</evidence>
<keyword evidence="5" id="KW-1185">Reference proteome</keyword>
<gene>
    <name evidence="4" type="ORF">STA1M1_38710</name>
</gene>
<dbReference type="Gene3D" id="3.40.1080.10">
    <property type="entry name" value="Glutaconate Coenzyme A-transferase"/>
    <property type="match status" value="2"/>
</dbReference>
<keyword evidence="2 3" id="KW-0808">Transferase</keyword>
<organism evidence="4 5">
    <name type="scientific">Sinisalibacter aestuarii</name>
    <dbReference type="NCBI Taxonomy" id="2949426"/>
    <lineage>
        <taxon>Bacteria</taxon>
        <taxon>Pseudomonadati</taxon>
        <taxon>Pseudomonadota</taxon>
        <taxon>Alphaproteobacteria</taxon>
        <taxon>Rhodobacterales</taxon>
        <taxon>Roseobacteraceae</taxon>
        <taxon>Sinisalibacter</taxon>
    </lineage>
</organism>
<reference evidence="4" key="1">
    <citation type="journal article" date="2023" name="Int. J. Syst. Evol. Microbiol.">
        <title>Sinisalibacter aestuarii sp. nov., isolated from estuarine sediment of the Arakawa River.</title>
        <authorList>
            <person name="Arafat S.T."/>
            <person name="Hirano S."/>
            <person name="Sato A."/>
            <person name="Takeuchi K."/>
            <person name="Yasuda T."/>
            <person name="Terahara T."/>
            <person name="Hamada M."/>
            <person name="Kobayashi T."/>
        </authorList>
    </citation>
    <scope>NUCLEOTIDE SEQUENCE</scope>
    <source>
        <strain evidence="4">B-399</strain>
    </source>
</reference>
<dbReference type="RefSeq" id="WP_281843919.1">
    <property type="nucleotide sequence ID" value="NZ_BROH01000016.1"/>
</dbReference>
<proteinExistence type="inferred from homology"/>
<dbReference type="Pfam" id="PF01144">
    <property type="entry name" value="CoA_trans"/>
    <property type="match status" value="1"/>
</dbReference>
<name>A0ABQ5LYF6_9RHOB</name>
<evidence type="ECO:0000256" key="3">
    <source>
        <dbReference type="PIRNR" id="PIRNR000858"/>
    </source>
</evidence>
<dbReference type="SMART" id="SM00882">
    <property type="entry name" value="CoA_trans"/>
    <property type="match status" value="1"/>
</dbReference>
<comment type="function">
    <text evidence="3">CoA transferase having broad substrate specificity for short-chain acyl-CoA thioesters with the activity decreasing when the length of the carboxylic acid chain exceeds four carbons.</text>
</comment>
<comment type="catalytic activity">
    <reaction evidence="3">
        <text>an acyl-CoA + acetate = a carboxylate + acetyl-CoA</text>
        <dbReference type="Rhea" id="RHEA:13381"/>
        <dbReference type="ChEBI" id="CHEBI:29067"/>
        <dbReference type="ChEBI" id="CHEBI:30089"/>
        <dbReference type="ChEBI" id="CHEBI:57288"/>
        <dbReference type="ChEBI" id="CHEBI:58342"/>
        <dbReference type="EC" id="2.8.3.8"/>
    </reaction>
</comment>
<dbReference type="InterPro" id="IPR004165">
    <property type="entry name" value="CoA_trans_fam_I"/>
</dbReference>
<dbReference type="PANTHER" id="PTHR43293:SF1">
    <property type="entry name" value="ACETATE COA-TRANSFERASE YDIF"/>
    <property type="match status" value="1"/>
</dbReference>
<accession>A0ABQ5LYF6</accession>
<evidence type="ECO:0000313" key="4">
    <source>
        <dbReference type="EMBL" id="GKY90002.1"/>
    </source>
</evidence>
<protein>
    <recommendedName>
        <fullName evidence="3">Acetate CoA-transferase YdiF</fullName>
        <ecNumber evidence="3">2.8.3.8</ecNumber>
    </recommendedName>
</protein>
<dbReference type="InterPro" id="IPR037171">
    <property type="entry name" value="NagB/RpiA_transferase-like"/>
</dbReference>
<dbReference type="InterPro" id="IPR014388">
    <property type="entry name" value="3-oxoacid_CoA-transferase"/>
</dbReference>